<keyword evidence="1" id="KW-0472">Membrane</keyword>
<sequence>MKKGARPSQIINNFFTFGTIVMISIVITLYSKYFGQNQNEPLPLPSKLKVLACFDENSKVRFTNSTLLQEASKALSKGFYKIDGGYIKPLNAKSYIQEYISLEEIDSFFIESIKTAKAKNPAKYITIKYEVIENDKNDTTLEEKKKFNFGALQTSIRLNGKEILWVFTDFRFFDKIELRKITDCTIRTLKANAN</sequence>
<keyword evidence="1" id="KW-1133">Transmembrane helix</keyword>
<proteinExistence type="predicted"/>
<keyword evidence="3" id="KW-1185">Reference proteome</keyword>
<dbReference type="AlphaFoldDB" id="A0AAX2AJV9"/>
<dbReference type="KEGG" id="amyt:AMYT_0688"/>
<evidence type="ECO:0000313" key="2">
    <source>
        <dbReference type="EMBL" id="RXK16506.1"/>
    </source>
</evidence>
<organism evidence="2 3">
    <name type="scientific">Malaciobacter mytili LMG 24559</name>
    <dbReference type="NCBI Taxonomy" id="1032238"/>
    <lineage>
        <taxon>Bacteria</taxon>
        <taxon>Pseudomonadati</taxon>
        <taxon>Campylobacterota</taxon>
        <taxon>Epsilonproteobacteria</taxon>
        <taxon>Campylobacterales</taxon>
        <taxon>Arcobacteraceae</taxon>
        <taxon>Malaciobacter</taxon>
    </lineage>
</organism>
<evidence type="ECO:0000313" key="3">
    <source>
        <dbReference type="Proteomes" id="UP000290092"/>
    </source>
</evidence>
<keyword evidence="1" id="KW-0812">Transmembrane</keyword>
<name>A0AAX2AJV9_9BACT</name>
<comment type="caution">
    <text evidence="2">The sequence shown here is derived from an EMBL/GenBank/DDBJ whole genome shotgun (WGS) entry which is preliminary data.</text>
</comment>
<protein>
    <submittedName>
        <fullName evidence="2">Uncharacterized protein</fullName>
    </submittedName>
</protein>
<reference evidence="2 3" key="1">
    <citation type="submission" date="2017-09" db="EMBL/GenBank/DDBJ databases">
        <title>Genomics of the genus Arcobacter.</title>
        <authorList>
            <person name="Perez-Cataluna A."/>
            <person name="Figueras M.J."/>
            <person name="Salas-Masso N."/>
        </authorList>
    </citation>
    <scope>NUCLEOTIDE SEQUENCE [LARGE SCALE GENOMIC DNA]</scope>
    <source>
        <strain evidence="2 3">CECT 7386</strain>
    </source>
</reference>
<accession>A0AAX2AJV9</accession>
<feature type="transmembrane region" description="Helical" evidence="1">
    <location>
        <begin position="12"/>
        <end position="31"/>
    </location>
</feature>
<dbReference type="RefSeq" id="WP_114841159.1">
    <property type="nucleotide sequence ID" value="NZ_CP031219.1"/>
</dbReference>
<dbReference type="EMBL" id="NXID01000006">
    <property type="protein sequence ID" value="RXK16506.1"/>
    <property type="molecule type" value="Genomic_DNA"/>
</dbReference>
<dbReference type="Proteomes" id="UP000290092">
    <property type="component" value="Unassembled WGS sequence"/>
</dbReference>
<evidence type="ECO:0000256" key="1">
    <source>
        <dbReference type="SAM" id="Phobius"/>
    </source>
</evidence>
<gene>
    <name evidence="2" type="ORF">CP985_02850</name>
</gene>